<keyword evidence="1" id="KW-0969">Cilium</keyword>
<organism evidence="1 2">
    <name type="scientific">Candidatus Raymondbacteria bacterium RIFOXYD12_FULL_49_13</name>
    <dbReference type="NCBI Taxonomy" id="1817890"/>
    <lineage>
        <taxon>Bacteria</taxon>
        <taxon>Raymondiibacteriota</taxon>
    </lineage>
</organism>
<dbReference type="NCBIfam" id="TIGR02530">
    <property type="entry name" value="flg_new"/>
    <property type="match status" value="1"/>
</dbReference>
<evidence type="ECO:0000313" key="2">
    <source>
        <dbReference type="Proteomes" id="UP000179243"/>
    </source>
</evidence>
<reference evidence="1 2" key="1">
    <citation type="journal article" date="2016" name="Nat. Commun.">
        <title>Thousands of microbial genomes shed light on interconnected biogeochemical processes in an aquifer system.</title>
        <authorList>
            <person name="Anantharaman K."/>
            <person name="Brown C.T."/>
            <person name="Hug L.A."/>
            <person name="Sharon I."/>
            <person name="Castelle C.J."/>
            <person name="Probst A.J."/>
            <person name="Thomas B.C."/>
            <person name="Singh A."/>
            <person name="Wilkins M.J."/>
            <person name="Karaoz U."/>
            <person name="Brodie E.L."/>
            <person name="Williams K.H."/>
            <person name="Hubbard S.S."/>
            <person name="Banfield J.F."/>
        </authorList>
    </citation>
    <scope>NUCLEOTIDE SEQUENCE [LARGE SCALE GENOMIC DNA]</scope>
</reference>
<keyword evidence="1" id="KW-0966">Cell projection</keyword>
<evidence type="ECO:0000313" key="1">
    <source>
        <dbReference type="EMBL" id="OGK00767.1"/>
    </source>
</evidence>
<dbReference type="InterPro" id="IPR013367">
    <property type="entry name" value="Flagellar_put"/>
</dbReference>
<dbReference type="Proteomes" id="UP000179243">
    <property type="component" value="Unassembled WGS sequence"/>
</dbReference>
<accession>A0A1F7F2K4</accession>
<sequence>MEQNTLLAQRIGQARPLTFSSHAQTRLKSRGIDFSAELMDRLSGAVDRAATKGSRDSLVLMQDLALIVNIKNRTVITAMDGKSVKDNIFTNIDSAVIA</sequence>
<dbReference type="Pfam" id="PF12611">
    <property type="entry name" value="Flagellar_put"/>
    <property type="match status" value="1"/>
</dbReference>
<keyword evidence="1" id="KW-0282">Flagellum</keyword>
<dbReference type="EMBL" id="MFYX01000140">
    <property type="protein sequence ID" value="OGK00767.1"/>
    <property type="molecule type" value="Genomic_DNA"/>
</dbReference>
<name>A0A1F7F2K4_UNCRA</name>
<gene>
    <name evidence="1" type="ORF">A2519_14590</name>
</gene>
<comment type="caution">
    <text evidence="1">The sequence shown here is derived from an EMBL/GenBank/DDBJ whole genome shotgun (WGS) entry which is preliminary data.</text>
</comment>
<dbReference type="AlphaFoldDB" id="A0A1F7F2K4"/>
<proteinExistence type="predicted"/>
<protein>
    <submittedName>
        <fullName evidence="1">Flagellar protein</fullName>
    </submittedName>
</protein>